<dbReference type="InterPro" id="IPR010987">
    <property type="entry name" value="Glutathione-S-Trfase_C-like"/>
</dbReference>
<dbReference type="Gene3D" id="3.40.30.10">
    <property type="entry name" value="Glutaredoxin"/>
    <property type="match status" value="1"/>
</dbReference>
<dbReference type="GO" id="GO:0016740">
    <property type="term" value="F:transferase activity"/>
    <property type="evidence" value="ECO:0007669"/>
    <property type="project" value="UniProtKB-KW"/>
</dbReference>
<dbReference type="PANTHER" id="PTHR44051:SF9">
    <property type="entry name" value="GLUTATHIONE S-TRANSFERASE 1"/>
    <property type="match status" value="1"/>
</dbReference>
<evidence type="ECO:0000313" key="4">
    <source>
        <dbReference type="EMBL" id="PMD36354.1"/>
    </source>
</evidence>
<accession>A0A2J6RCX1</accession>
<sequence length="229" mass="26139">MPLTVHHLQAGQSERIPWLCEELQIPYNLILHQRAPIFSPQSIKDLNPLGQAPVIQDGDLTLAESAACIEYIIHTYGNGRLALPPSHKNYADYLYWFHFANGTLQPHVATMLQISHLDKDMFGPAGVRSKERFGKILAFIDARLKEDNWLAGEEFTAADIMIVFTFTTMRSFYPYDLSEYEGILRYLERVSQREGYRKARAKADPELELMVGGKPPRSFVEKLRAEGKL</sequence>
<dbReference type="STRING" id="1149755.A0A2J6RCX1"/>
<keyword evidence="5" id="KW-1185">Reference proteome</keyword>
<dbReference type="Gene3D" id="1.20.1050.10">
    <property type="match status" value="1"/>
</dbReference>
<dbReference type="PROSITE" id="PS50404">
    <property type="entry name" value="GST_NTER"/>
    <property type="match status" value="1"/>
</dbReference>
<dbReference type="AlphaFoldDB" id="A0A2J6RCX1"/>
<reference evidence="4 5" key="1">
    <citation type="submission" date="2016-04" db="EMBL/GenBank/DDBJ databases">
        <title>A degradative enzymes factory behind the ericoid mycorrhizal symbiosis.</title>
        <authorList>
            <consortium name="DOE Joint Genome Institute"/>
            <person name="Martino E."/>
            <person name="Morin E."/>
            <person name="Grelet G."/>
            <person name="Kuo A."/>
            <person name="Kohler A."/>
            <person name="Daghino S."/>
            <person name="Barry K."/>
            <person name="Choi C."/>
            <person name="Cichocki N."/>
            <person name="Clum A."/>
            <person name="Copeland A."/>
            <person name="Hainaut M."/>
            <person name="Haridas S."/>
            <person name="Labutti K."/>
            <person name="Lindquist E."/>
            <person name="Lipzen A."/>
            <person name="Khouja H.-R."/>
            <person name="Murat C."/>
            <person name="Ohm R."/>
            <person name="Olson A."/>
            <person name="Spatafora J."/>
            <person name="Veneault-Fourrey C."/>
            <person name="Henrissat B."/>
            <person name="Grigoriev I."/>
            <person name="Martin F."/>
            <person name="Perotto S."/>
        </authorList>
    </citation>
    <scope>NUCLEOTIDE SEQUENCE [LARGE SCALE GENOMIC DNA]</scope>
    <source>
        <strain evidence="4 5">F</strain>
    </source>
</reference>
<dbReference type="OrthoDB" id="2309723at2759"/>
<dbReference type="EMBL" id="KZ613951">
    <property type="protein sequence ID" value="PMD36354.1"/>
    <property type="molecule type" value="Genomic_DNA"/>
</dbReference>
<protein>
    <submittedName>
        <fullName evidence="4">Glutathione S-transferase</fullName>
    </submittedName>
</protein>
<feature type="domain" description="GST C-terminal" evidence="3">
    <location>
        <begin position="86"/>
        <end position="209"/>
    </location>
</feature>
<dbReference type="Proteomes" id="UP000235786">
    <property type="component" value="Unassembled WGS sequence"/>
</dbReference>
<evidence type="ECO:0000256" key="1">
    <source>
        <dbReference type="ARBA" id="ARBA00007409"/>
    </source>
</evidence>
<dbReference type="SFLD" id="SFLDS00019">
    <property type="entry name" value="Glutathione_Transferase_(cytos"/>
    <property type="match status" value="1"/>
</dbReference>
<organism evidence="4 5">
    <name type="scientific">Hyaloscypha variabilis (strain UAMH 11265 / GT02V1 / F)</name>
    <name type="common">Meliniomyces variabilis</name>
    <dbReference type="NCBI Taxonomy" id="1149755"/>
    <lineage>
        <taxon>Eukaryota</taxon>
        <taxon>Fungi</taxon>
        <taxon>Dikarya</taxon>
        <taxon>Ascomycota</taxon>
        <taxon>Pezizomycotina</taxon>
        <taxon>Leotiomycetes</taxon>
        <taxon>Helotiales</taxon>
        <taxon>Hyaloscyphaceae</taxon>
        <taxon>Hyaloscypha</taxon>
        <taxon>Hyaloscypha variabilis</taxon>
    </lineage>
</organism>
<keyword evidence="4" id="KW-0808">Transferase</keyword>
<evidence type="ECO:0000259" key="2">
    <source>
        <dbReference type="PROSITE" id="PS50404"/>
    </source>
</evidence>
<dbReference type="SUPFAM" id="SSF52833">
    <property type="entry name" value="Thioredoxin-like"/>
    <property type="match status" value="1"/>
</dbReference>
<dbReference type="PROSITE" id="PS50405">
    <property type="entry name" value="GST_CTER"/>
    <property type="match status" value="1"/>
</dbReference>
<dbReference type="InterPro" id="IPR040079">
    <property type="entry name" value="Glutathione_S-Trfase"/>
</dbReference>
<dbReference type="PANTHER" id="PTHR44051">
    <property type="entry name" value="GLUTATHIONE S-TRANSFERASE-RELATED"/>
    <property type="match status" value="1"/>
</dbReference>
<dbReference type="SFLD" id="SFLDG00358">
    <property type="entry name" value="Main_(cytGST)"/>
    <property type="match status" value="1"/>
</dbReference>
<name>A0A2J6RCX1_HYAVF</name>
<dbReference type="Pfam" id="PF13409">
    <property type="entry name" value="GST_N_2"/>
    <property type="match status" value="1"/>
</dbReference>
<gene>
    <name evidence="4" type="ORF">L207DRAFT_516036</name>
</gene>
<dbReference type="SFLD" id="SFLDG01150">
    <property type="entry name" value="Main.1:_Beta-like"/>
    <property type="match status" value="1"/>
</dbReference>
<feature type="domain" description="GST N-terminal" evidence="2">
    <location>
        <begin position="1"/>
        <end position="80"/>
    </location>
</feature>
<evidence type="ECO:0000259" key="3">
    <source>
        <dbReference type="PROSITE" id="PS50405"/>
    </source>
</evidence>
<evidence type="ECO:0000313" key="5">
    <source>
        <dbReference type="Proteomes" id="UP000235786"/>
    </source>
</evidence>
<dbReference type="InterPro" id="IPR004046">
    <property type="entry name" value="GST_C"/>
</dbReference>
<dbReference type="InterPro" id="IPR036282">
    <property type="entry name" value="Glutathione-S-Trfase_C_sf"/>
</dbReference>
<dbReference type="InterPro" id="IPR036249">
    <property type="entry name" value="Thioredoxin-like_sf"/>
</dbReference>
<dbReference type="Pfam" id="PF00043">
    <property type="entry name" value="GST_C"/>
    <property type="match status" value="1"/>
</dbReference>
<comment type="similarity">
    <text evidence="1">Belongs to the GST superfamily.</text>
</comment>
<dbReference type="InterPro" id="IPR004045">
    <property type="entry name" value="Glutathione_S-Trfase_N"/>
</dbReference>
<dbReference type="CDD" id="cd03046">
    <property type="entry name" value="GST_N_GTT1_like"/>
    <property type="match status" value="1"/>
</dbReference>
<dbReference type="SUPFAM" id="SSF47616">
    <property type="entry name" value="GST C-terminal domain-like"/>
    <property type="match status" value="1"/>
</dbReference>
<proteinExistence type="inferred from homology"/>